<dbReference type="InterPro" id="IPR001375">
    <property type="entry name" value="Peptidase_S9_cat"/>
</dbReference>
<dbReference type="InterPro" id="IPR029058">
    <property type="entry name" value="AB_hydrolase_fold"/>
</dbReference>
<dbReference type="Pfam" id="PF19283">
    <property type="entry name" value="APEH_N"/>
    <property type="match status" value="2"/>
</dbReference>
<dbReference type="InterPro" id="IPR002471">
    <property type="entry name" value="Pept_S9_AS"/>
</dbReference>
<evidence type="ECO:0000256" key="4">
    <source>
        <dbReference type="ARBA" id="ARBA00011881"/>
    </source>
</evidence>
<dbReference type="PROSITE" id="PS00708">
    <property type="entry name" value="PRO_ENDOPEP_SER"/>
    <property type="match status" value="2"/>
</dbReference>
<feature type="region of interest" description="Disordered" evidence="8">
    <location>
        <begin position="26"/>
        <end position="48"/>
    </location>
</feature>
<evidence type="ECO:0000256" key="2">
    <source>
        <dbReference type="ARBA" id="ARBA00004496"/>
    </source>
</evidence>
<gene>
    <name evidence="11" type="ORF">SVIM_LOCUS400274</name>
</gene>
<dbReference type="GO" id="GO:0006508">
    <property type="term" value="P:proteolysis"/>
    <property type="evidence" value="ECO:0007669"/>
    <property type="project" value="InterPro"/>
</dbReference>
<dbReference type="FunFam" id="3.40.50.1820:FF:000146">
    <property type="entry name" value="Acylamino-acid-releasing enzyme"/>
    <property type="match status" value="1"/>
</dbReference>
<comment type="catalytic activity">
    <reaction evidence="1">
        <text>Cleavage of an N-acetyl or N-formyl amino acid from the N-terminus of a polypeptide.</text>
        <dbReference type="EC" id="3.4.19.1"/>
    </reaction>
</comment>
<organism evidence="11">
    <name type="scientific">Salix viminalis</name>
    <name type="common">Common osier</name>
    <name type="synonym">Basket willow</name>
    <dbReference type="NCBI Taxonomy" id="40686"/>
    <lineage>
        <taxon>Eukaryota</taxon>
        <taxon>Viridiplantae</taxon>
        <taxon>Streptophyta</taxon>
        <taxon>Embryophyta</taxon>
        <taxon>Tracheophyta</taxon>
        <taxon>Spermatophyta</taxon>
        <taxon>Magnoliopsida</taxon>
        <taxon>eudicotyledons</taxon>
        <taxon>Gunneridae</taxon>
        <taxon>Pentapetalae</taxon>
        <taxon>rosids</taxon>
        <taxon>fabids</taxon>
        <taxon>Malpighiales</taxon>
        <taxon>Salicaceae</taxon>
        <taxon>Saliceae</taxon>
        <taxon>Salix</taxon>
    </lineage>
</organism>
<evidence type="ECO:0000256" key="8">
    <source>
        <dbReference type="SAM" id="MobiDB-lite"/>
    </source>
</evidence>
<evidence type="ECO:0000256" key="6">
    <source>
        <dbReference type="ARBA" id="ARBA00022490"/>
    </source>
</evidence>
<reference evidence="11" key="1">
    <citation type="submission" date="2019-03" db="EMBL/GenBank/DDBJ databases">
        <authorList>
            <person name="Mank J."/>
            <person name="Almeida P."/>
        </authorList>
    </citation>
    <scope>NUCLEOTIDE SEQUENCE</scope>
    <source>
        <strain evidence="11">78183</strain>
    </source>
</reference>
<dbReference type="GO" id="GO:0004252">
    <property type="term" value="F:serine-type endopeptidase activity"/>
    <property type="evidence" value="ECO:0007669"/>
    <property type="project" value="InterPro"/>
</dbReference>
<evidence type="ECO:0000256" key="3">
    <source>
        <dbReference type="ARBA" id="ARBA00010040"/>
    </source>
</evidence>
<dbReference type="SUPFAM" id="SSF53474">
    <property type="entry name" value="alpha/beta-Hydrolases"/>
    <property type="match status" value="2"/>
</dbReference>
<feature type="domain" description="Acylamino-acid-releasing enzyme N-terminal" evidence="10">
    <location>
        <begin position="68"/>
        <end position="540"/>
    </location>
</feature>
<dbReference type="PANTHER" id="PTHR42776:SF4">
    <property type="entry name" value="ACYLAMINO-ACID-RELEASING ENZYME"/>
    <property type="match status" value="1"/>
</dbReference>
<dbReference type="Gene3D" id="3.40.50.1820">
    <property type="entry name" value="alpha/beta hydrolase"/>
    <property type="match status" value="2"/>
</dbReference>
<feature type="domain" description="Peptidase S9 prolyl oligopeptidase catalytic" evidence="9">
    <location>
        <begin position="1331"/>
        <end position="1544"/>
    </location>
</feature>
<evidence type="ECO:0000256" key="1">
    <source>
        <dbReference type="ARBA" id="ARBA00000721"/>
    </source>
</evidence>
<feature type="compositionally biased region" description="Low complexity" evidence="8">
    <location>
        <begin position="36"/>
        <end position="48"/>
    </location>
</feature>
<dbReference type="GO" id="GO:0008242">
    <property type="term" value="F:omega peptidase activity"/>
    <property type="evidence" value="ECO:0007669"/>
    <property type="project" value="UniProtKB-EC"/>
</dbReference>
<proteinExistence type="inferred from homology"/>
<evidence type="ECO:0000313" key="11">
    <source>
        <dbReference type="EMBL" id="VFU56031.1"/>
    </source>
</evidence>
<feature type="domain" description="Peptidase S9 prolyl oligopeptidase catalytic" evidence="9">
    <location>
        <begin position="615"/>
        <end position="788"/>
    </location>
</feature>
<dbReference type="GO" id="GO:0005737">
    <property type="term" value="C:cytoplasm"/>
    <property type="evidence" value="ECO:0007669"/>
    <property type="project" value="UniProtKB-SubCell"/>
</dbReference>
<dbReference type="InterPro" id="IPR045550">
    <property type="entry name" value="AARE_N"/>
</dbReference>
<dbReference type="PANTHER" id="PTHR42776">
    <property type="entry name" value="SERINE PEPTIDASE S9 FAMILY MEMBER"/>
    <property type="match status" value="1"/>
</dbReference>
<dbReference type="EC" id="3.4.19.1" evidence="5"/>
<sequence length="1545" mass="167705">MGRPYLVKLNWSSCIPAPPSHLFSLSTPLPSPPPTRLRSSFSTPRSLSTKRSSAIRAFMDAPVASSPKDLPVGLDAKTEEDYASLSKLLQEFTSIPNIDKAWTFKSDTGTGSQAMFSISQANLLANKRRKYALSANISKGSGNSVSFQWSPFPVEMTGVSTIVPSPSGLKLLVVRNPENESPTRFEIWNQGQVEKEFNIPQSVHGSVFEGISWNSNETLVAYVAEEASPSKPTFNDSGYKKGGSADKDCGSWKGQGEWEEDWGETYAGKRQPALFLIDINSGQVQPVKGISKSLSIGQVVWAPSTQGLHQYLVFVGWSSNPRKLGIKYCYNRPCALYAVRAPIYASDANDLEVKESPNEDSPVLNLTESISSAFFPSFSPDGRFLVFLSGSCSVDSGAHSATDSLHRIDWPVNGQFSSSKIIDVIPIVWSAEDGCFPGLYCSNFISNPWLSDGCTMIVSSAWGSSQVILSVNVLSGIVSRISPTDSNFSWNLLTLDGDSIIAVCSSPVDIPQIKYGYFVDKASWNWSDVSSPIFGCSAEVSSLLSSRQFTILKIPVKDVSDCLTKAIFVSRQSKKNDVCDPLIVILHGGPHSVSLSGFAKSHAFLSSLGYSLLIDVNDVITAIDHVIDTGVASPSKIAVIGGSHGGFLTTHLIGQAPDKFVAAAARNPVCNLASMVGITDIPDWCYVETYGVEGKTKFTEAPSVEDLALFHSKSPISHISKVKTPTIFVLGAKDLRVPLSNGLQYARALKEKGVEVKILMFPNDVHAIERPQSDYEGYLSIAVWFNKYSFMDASVSTSPKELPVGLDAKTEEDCASLSKLLQEFTSIPNIDKAWTFKSDTGTGSRAMFLISQANLLANKRRTYALSANISKGSGNSVSFQWSPFPVEMTGVSTIVPSPSGLKLLVVRNPENESPTRFEIWNQGQVEKEFNIPQSVHGSVFEGISWNSNETLVAYVAEEASPSKPTFNDSGYKKGGSADKDCGSWKGQGEWEEDWGETYAGKRQPALFLIDINSGQVLPVKGIPKSLSTGRVVWAPSTQGLHQYLVFVGWSSNPRKLGIKHCYNRPCALYAVRAPFYASEASDFEVKESPNEDSPVLNLTESLSSAFFPSFRSCSVDSGAHSATDSFHRIDWPVKPVNGQLSSSKIIDVIPIVRSAEDGCFPGLYCSYFISNPWLSDGCTMIVSSTWGSSQVILSVNVLSGVVSRISPTDSNFSWNLLTLDGDNIISVFSSPVDVPQIKYGYLVDTAAWDWLDVSSPIFRCSAEVNSLLSSRQFTILKIPVKHVSDCLTKGASKPFEAIFVSRQSKKNDVCDPLIVVLHGGPHGVSLSGFAKSYAFLSSLGYSLLIVNYRGSTGFGEEALQSLLGNVGSQDVNDVITAIDHVIDTGVASPSKIAVIGGSHGGFLTTHLIGQAPDKFVAAAVRNPVCNLASMVGITDLPDWCYAETYGVEGKTKFTEAPSVEDLALFHSKSPISHISKVKTPIIFTLGGKDLRVPLSNGLQYARALKEKGVEVKILMFPNDEHPIERPQSDYESHLNIAVWFNKYCK</sequence>
<evidence type="ECO:0000256" key="7">
    <source>
        <dbReference type="ARBA" id="ARBA00022801"/>
    </source>
</evidence>
<accession>A0A6N2MR44</accession>
<feature type="domain" description="Acylamino-acid-releasing enzyme N-terminal" evidence="10">
    <location>
        <begin position="800"/>
        <end position="1264"/>
    </location>
</feature>
<evidence type="ECO:0000256" key="5">
    <source>
        <dbReference type="ARBA" id="ARBA00012917"/>
    </source>
</evidence>
<comment type="similarity">
    <text evidence="3">Belongs to the peptidase S9C family.</text>
</comment>
<comment type="subunit">
    <text evidence="4">Homotetramer.</text>
</comment>
<keyword evidence="7" id="KW-0378">Hydrolase</keyword>
<keyword evidence="6" id="KW-0963">Cytoplasm</keyword>
<name>A0A6N2MR44_SALVM</name>
<dbReference type="SUPFAM" id="SSF82171">
    <property type="entry name" value="DPP6 N-terminal domain-like"/>
    <property type="match status" value="1"/>
</dbReference>
<protein>
    <recommendedName>
        <fullName evidence="5">acylaminoacyl-peptidase</fullName>
        <ecNumber evidence="5">3.4.19.1</ecNumber>
    </recommendedName>
</protein>
<dbReference type="EMBL" id="CAADRP010001907">
    <property type="protein sequence ID" value="VFU56031.1"/>
    <property type="molecule type" value="Genomic_DNA"/>
</dbReference>
<dbReference type="Pfam" id="PF00326">
    <property type="entry name" value="Peptidase_S9"/>
    <property type="match status" value="2"/>
</dbReference>
<evidence type="ECO:0000259" key="10">
    <source>
        <dbReference type="Pfam" id="PF19283"/>
    </source>
</evidence>
<comment type="subcellular location">
    <subcellularLocation>
        <location evidence="2">Cytoplasm</location>
    </subcellularLocation>
</comment>
<evidence type="ECO:0000259" key="9">
    <source>
        <dbReference type="Pfam" id="PF00326"/>
    </source>
</evidence>